<dbReference type="Pfam" id="PF00583">
    <property type="entry name" value="Acetyltransf_1"/>
    <property type="match status" value="1"/>
</dbReference>
<name>A0A2Y8ZP94_9MICO</name>
<gene>
    <name evidence="2" type="ORF">SAMN04489750_1484</name>
</gene>
<evidence type="ECO:0000313" key="3">
    <source>
        <dbReference type="Proteomes" id="UP000250028"/>
    </source>
</evidence>
<dbReference type="GO" id="GO:0016747">
    <property type="term" value="F:acyltransferase activity, transferring groups other than amino-acyl groups"/>
    <property type="evidence" value="ECO:0007669"/>
    <property type="project" value="InterPro"/>
</dbReference>
<dbReference type="PROSITE" id="PS51186">
    <property type="entry name" value="GNAT"/>
    <property type="match status" value="1"/>
</dbReference>
<feature type="domain" description="N-acetyltransferase" evidence="1">
    <location>
        <begin position="120"/>
        <end position="262"/>
    </location>
</feature>
<reference evidence="3" key="1">
    <citation type="submission" date="2016-10" db="EMBL/GenBank/DDBJ databases">
        <authorList>
            <person name="Varghese N."/>
            <person name="Submissions S."/>
        </authorList>
    </citation>
    <scope>NUCLEOTIDE SEQUENCE [LARGE SCALE GENOMIC DNA]</scope>
    <source>
        <strain evidence="3">DSM 22951</strain>
    </source>
</reference>
<dbReference type="Proteomes" id="UP000250028">
    <property type="component" value="Unassembled WGS sequence"/>
</dbReference>
<evidence type="ECO:0000259" key="1">
    <source>
        <dbReference type="PROSITE" id="PS51186"/>
    </source>
</evidence>
<evidence type="ECO:0000313" key="2">
    <source>
        <dbReference type="EMBL" id="SSA34181.1"/>
    </source>
</evidence>
<sequence length="269" mass="28858">MQELLDLADDPFLRYDIGPDSTTALPAWSCGMASAYLRQPPHRRALSMNLQGPAVDAGPLIEALPDLLARAVAAHPGLAGLTLDAHLVEATRSRLGSAYPMQLMGAWSWLSTHHLVAIETPWYPAELDDLRDAAELIEFYRRANPAAESEPGEGASRYWLGMRDHGRLVGVGAVHLTPAGAPHLTGIAVDPADRGHGLGLAVTAALTNWAIHRYGVATLGVMTANHRAVSLYRGLGYRVAHHWQSFRLLPGAPVATMAEPAAVEILKDA</sequence>
<dbReference type="EMBL" id="UESZ01000001">
    <property type="protein sequence ID" value="SSA34181.1"/>
    <property type="molecule type" value="Genomic_DNA"/>
</dbReference>
<dbReference type="InterPro" id="IPR016181">
    <property type="entry name" value="Acyl_CoA_acyltransferase"/>
</dbReference>
<keyword evidence="3" id="KW-1185">Reference proteome</keyword>
<dbReference type="Gene3D" id="3.40.630.30">
    <property type="match status" value="1"/>
</dbReference>
<dbReference type="CDD" id="cd04301">
    <property type="entry name" value="NAT_SF"/>
    <property type="match status" value="1"/>
</dbReference>
<accession>A0A2Y8ZP94</accession>
<dbReference type="SUPFAM" id="SSF55729">
    <property type="entry name" value="Acyl-CoA N-acyltransferases (Nat)"/>
    <property type="match status" value="1"/>
</dbReference>
<protein>
    <submittedName>
        <fullName evidence="2">Acetyltransferase (GNAT) family protein</fullName>
    </submittedName>
</protein>
<organism evidence="2 3">
    <name type="scientific">Branchiibius hedensis</name>
    <dbReference type="NCBI Taxonomy" id="672460"/>
    <lineage>
        <taxon>Bacteria</taxon>
        <taxon>Bacillati</taxon>
        <taxon>Actinomycetota</taxon>
        <taxon>Actinomycetes</taxon>
        <taxon>Micrococcales</taxon>
        <taxon>Dermacoccaceae</taxon>
        <taxon>Branchiibius</taxon>
    </lineage>
</organism>
<dbReference type="InterPro" id="IPR000182">
    <property type="entry name" value="GNAT_dom"/>
</dbReference>
<dbReference type="AlphaFoldDB" id="A0A2Y8ZP94"/>
<keyword evidence="2" id="KW-0808">Transferase</keyword>
<proteinExistence type="predicted"/>